<reference evidence="1" key="1">
    <citation type="submission" date="2014-09" db="EMBL/GenBank/DDBJ databases">
        <authorList>
            <person name="Magalhaes I.L.F."/>
            <person name="Oliveira U."/>
            <person name="Santos F.R."/>
            <person name="Vidigal T.H.D.A."/>
            <person name="Brescovit A.D."/>
            <person name="Santos A.J."/>
        </authorList>
    </citation>
    <scope>NUCLEOTIDE SEQUENCE</scope>
    <source>
        <tissue evidence="1">Shoot tissue taken approximately 20 cm above the soil surface</tissue>
    </source>
</reference>
<evidence type="ECO:0000313" key="1">
    <source>
        <dbReference type="EMBL" id="JAE00438.1"/>
    </source>
</evidence>
<dbReference type="AlphaFoldDB" id="A0A0A9EWL2"/>
<dbReference type="EMBL" id="GBRH01197458">
    <property type="protein sequence ID" value="JAE00438.1"/>
    <property type="molecule type" value="Transcribed_RNA"/>
</dbReference>
<organism evidence="1">
    <name type="scientific">Arundo donax</name>
    <name type="common">Giant reed</name>
    <name type="synonym">Donax arundinaceus</name>
    <dbReference type="NCBI Taxonomy" id="35708"/>
    <lineage>
        <taxon>Eukaryota</taxon>
        <taxon>Viridiplantae</taxon>
        <taxon>Streptophyta</taxon>
        <taxon>Embryophyta</taxon>
        <taxon>Tracheophyta</taxon>
        <taxon>Spermatophyta</taxon>
        <taxon>Magnoliopsida</taxon>
        <taxon>Liliopsida</taxon>
        <taxon>Poales</taxon>
        <taxon>Poaceae</taxon>
        <taxon>PACMAD clade</taxon>
        <taxon>Arundinoideae</taxon>
        <taxon>Arundineae</taxon>
        <taxon>Arundo</taxon>
    </lineage>
</organism>
<protein>
    <submittedName>
        <fullName evidence="1">Uncharacterized protein</fullName>
    </submittedName>
</protein>
<proteinExistence type="predicted"/>
<reference evidence="1" key="2">
    <citation type="journal article" date="2015" name="Data Brief">
        <title>Shoot transcriptome of the giant reed, Arundo donax.</title>
        <authorList>
            <person name="Barrero R.A."/>
            <person name="Guerrero F.D."/>
            <person name="Moolhuijzen P."/>
            <person name="Goolsby J.A."/>
            <person name="Tidwell J."/>
            <person name="Bellgard S.E."/>
            <person name="Bellgard M.I."/>
        </authorList>
    </citation>
    <scope>NUCLEOTIDE SEQUENCE</scope>
    <source>
        <tissue evidence="1">Shoot tissue taken approximately 20 cm above the soil surface</tissue>
    </source>
</reference>
<accession>A0A0A9EWL2</accession>
<sequence length="43" mass="4982">MQIILRCQSCCTKQFVKKVITRTPSTNSILQAVLSMFFEIFLN</sequence>
<name>A0A0A9EWL2_ARUDO</name>